<proteinExistence type="predicted"/>
<keyword evidence="3" id="KW-1185">Reference proteome</keyword>
<organism evidence="2 3">
    <name type="scientific">Rhodopirellula sallentina SM41</name>
    <dbReference type="NCBI Taxonomy" id="1263870"/>
    <lineage>
        <taxon>Bacteria</taxon>
        <taxon>Pseudomonadati</taxon>
        <taxon>Planctomycetota</taxon>
        <taxon>Planctomycetia</taxon>
        <taxon>Pirellulales</taxon>
        <taxon>Pirellulaceae</taxon>
        <taxon>Rhodopirellula</taxon>
    </lineage>
</organism>
<comment type="caution">
    <text evidence="2">The sequence shown here is derived from an EMBL/GenBank/DDBJ whole genome shotgun (WGS) entry which is preliminary data.</text>
</comment>
<feature type="region of interest" description="Disordered" evidence="1">
    <location>
        <begin position="22"/>
        <end position="48"/>
    </location>
</feature>
<dbReference type="Proteomes" id="UP000011885">
    <property type="component" value="Unassembled WGS sequence"/>
</dbReference>
<sequence length="90" mass="9262">MSSTGGIIRPLVDTEATFLASPMWPKASDRDCQDSGQNPDSGQSPMLLSLRPPAFACNAAGASDIGTGIGTGKAHPSLCPNRRFAPASCE</sequence>
<gene>
    <name evidence="2" type="ORF">RSSM_00433</name>
</gene>
<evidence type="ECO:0000256" key="1">
    <source>
        <dbReference type="SAM" id="MobiDB-lite"/>
    </source>
</evidence>
<accession>M5U9X5</accession>
<feature type="compositionally biased region" description="Polar residues" evidence="1">
    <location>
        <begin position="34"/>
        <end position="46"/>
    </location>
</feature>
<dbReference type="AlphaFoldDB" id="M5U9X5"/>
<reference evidence="2 3" key="1">
    <citation type="journal article" date="2013" name="Mar. Genomics">
        <title>Expression of sulfatases in Rhodopirellula baltica and the diversity of sulfatases in the genus Rhodopirellula.</title>
        <authorList>
            <person name="Wegner C.E."/>
            <person name="Richter-Heitmann T."/>
            <person name="Klindworth A."/>
            <person name="Klockow C."/>
            <person name="Richter M."/>
            <person name="Achstetter T."/>
            <person name="Glockner F.O."/>
            <person name="Harder J."/>
        </authorList>
    </citation>
    <scope>NUCLEOTIDE SEQUENCE [LARGE SCALE GENOMIC DNA]</scope>
    <source>
        <strain evidence="2 3">SM41</strain>
    </source>
</reference>
<evidence type="ECO:0000313" key="3">
    <source>
        <dbReference type="Proteomes" id="UP000011885"/>
    </source>
</evidence>
<evidence type="ECO:0000313" key="2">
    <source>
        <dbReference type="EMBL" id="EMI58124.1"/>
    </source>
</evidence>
<name>M5U9X5_9BACT</name>
<protein>
    <submittedName>
        <fullName evidence="2">Uncharacterized protein</fullName>
    </submittedName>
</protein>
<dbReference type="EMBL" id="ANOH01000040">
    <property type="protein sequence ID" value="EMI58124.1"/>
    <property type="molecule type" value="Genomic_DNA"/>
</dbReference>